<proteinExistence type="predicted"/>
<feature type="region of interest" description="Disordered" evidence="1">
    <location>
        <begin position="57"/>
        <end position="100"/>
    </location>
</feature>
<dbReference type="EMBL" id="KQ109500">
    <property type="protein sequence ID" value="KMS65391.1"/>
    <property type="molecule type" value="Genomic_DNA"/>
</dbReference>
<feature type="non-terminal residue" evidence="2">
    <location>
        <position position="100"/>
    </location>
</feature>
<feature type="compositionally biased region" description="Low complexity" evidence="1">
    <location>
        <begin position="82"/>
        <end position="100"/>
    </location>
</feature>
<dbReference type="eggNOG" id="KOG0017">
    <property type="taxonomic scope" value="Eukaryota"/>
</dbReference>
<dbReference type="AlphaFoldDB" id="A0A0J7YP76"/>
<dbReference type="OrthoDB" id="1306386at2759"/>
<keyword evidence="3" id="KW-1185">Reference proteome</keyword>
<feature type="non-terminal residue" evidence="2">
    <location>
        <position position="1"/>
    </location>
</feature>
<feature type="compositionally biased region" description="Polar residues" evidence="1">
    <location>
        <begin position="69"/>
        <end position="81"/>
    </location>
</feature>
<dbReference type="Gramene" id="KMS65391">
    <property type="protein sequence ID" value="KMS65391"/>
    <property type="gene ID" value="BVRB_036460"/>
</dbReference>
<evidence type="ECO:0000256" key="1">
    <source>
        <dbReference type="SAM" id="MobiDB-lite"/>
    </source>
</evidence>
<dbReference type="Proteomes" id="UP000035740">
    <property type="component" value="Unassembled WGS sequence"/>
</dbReference>
<protein>
    <submittedName>
        <fullName evidence="2">Uncharacterized protein</fullName>
    </submittedName>
</protein>
<name>A0A0J7YP76_BETVV</name>
<accession>A0A0J7YP76</accession>
<reference evidence="2 3" key="1">
    <citation type="journal article" date="2014" name="Nature">
        <title>The genome of the recently domesticated crop plant sugar beet (Beta vulgaris).</title>
        <authorList>
            <person name="Dohm J.C."/>
            <person name="Minoche A.E."/>
            <person name="Holtgrawe D."/>
            <person name="Capella-Gutierrez S."/>
            <person name="Zakrzewski F."/>
            <person name="Tafer H."/>
            <person name="Rupp O."/>
            <person name="Sorensen T.R."/>
            <person name="Stracke R."/>
            <person name="Reinhardt R."/>
            <person name="Goesmann A."/>
            <person name="Kraft T."/>
            <person name="Schulz B."/>
            <person name="Stadler P.F."/>
            <person name="Schmidt T."/>
            <person name="Gabaldon T."/>
            <person name="Lehrach H."/>
            <person name="Weisshaar B."/>
            <person name="Himmelbauer H."/>
        </authorList>
    </citation>
    <scope>NUCLEOTIDE SEQUENCE [LARGE SCALE GENOMIC DNA]</scope>
    <source>
        <tissue evidence="2">Taproot</tissue>
    </source>
</reference>
<organism evidence="2 3">
    <name type="scientific">Beta vulgaris subsp. vulgaris</name>
    <name type="common">Beet</name>
    <dbReference type="NCBI Taxonomy" id="3555"/>
    <lineage>
        <taxon>Eukaryota</taxon>
        <taxon>Viridiplantae</taxon>
        <taxon>Streptophyta</taxon>
        <taxon>Embryophyta</taxon>
        <taxon>Tracheophyta</taxon>
        <taxon>Spermatophyta</taxon>
        <taxon>Magnoliopsida</taxon>
        <taxon>eudicotyledons</taxon>
        <taxon>Gunneridae</taxon>
        <taxon>Pentapetalae</taxon>
        <taxon>Caryophyllales</taxon>
        <taxon>Chenopodiaceae</taxon>
        <taxon>Betoideae</taxon>
        <taxon>Beta</taxon>
    </lineage>
</organism>
<sequence>YQPQKGGNGSNKGKKGGERVYFCKRCPYNHPGKDCEGKLVECNYCHKLGHREYECFSKNPELKNDKGKSGNQFGQGNRNHSGGNNYQGGNKQNGNNKTVS</sequence>
<evidence type="ECO:0000313" key="2">
    <source>
        <dbReference type="EMBL" id="KMS65391.1"/>
    </source>
</evidence>
<feature type="compositionally biased region" description="Basic and acidic residues" evidence="1">
    <location>
        <begin position="57"/>
        <end position="68"/>
    </location>
</feature>
<gene>
    <name evidence="2" type="ORF">BVRB_036460</name>
</gene>
<evidence type="ECO:0000313" key="3">
    <source>
        <dbReference type="Proteomes" id="UP000035740"/>
    </source>
</evidence>